<dbReference type="GO" id="GO:0051920">
    <property type="term" value="F:peroxiredoxin activity"/>
    <property type="evidence" value="ECO:0007669"/>
    <property type="project" value="InterPro"/>
</dbReference>
<dbReference type="AlphaFoldDB" id="A0A378IA87"/>
<dbReference type="OrthoDB" id="9801997at2"/>
<dbReference type="EMBL" id="LNXT01000001">
    <property type="protein sequence ID" value="KTC75973.1"/>
    <property type="molecule type" value="Genomic_DNA"/>
</dbReference>
<keyword evidence="4" id="KW-1185">Reference proteome</keyword>
<dbReference type="Gene3D" id="1.20.1290.10">
    <property type="entry name" value="AhpD-like"/>
    <property type="match status" value="1"/>
</dbReference>
<protein>
    <submittedName>
        <fullName evidence="2 3">Carboxymuconolactone decarboxylase</fullName>
    </submittedName>
</protein>
<name>A0A378IA87_9GAMM</name>
<organism evidence="3 5">
    <name type="scientific">Legionella birminghamensis</name>
    <dbReference type="NCBI Taxonomy" id="28083"/>
    <lineage>
        <taxon>Bacteria</taxon>
        <taxon>Pseudomonadati</taxon>
        <taxon>Pseudomonadota</taxon>
        <taxon>Gammaproteobacteria</taxon>
        <taxon>Legionellales</taxon>
        <taxon>Legionellaceae</taxon>
        <taxon>Legionella</taxon>
    </lineage>
</organism>
<dbReference type="RefSeq" id="WP_058522171.1">
    <property type="nucleotide sequence ID" value="NZ_CAAAHV010000029.1"/>
</dbReference>
<dbReference type="EMBL" id="UGNW01000001">
    <property type="protein sequence ID" value="STX32099.1"/>
    <property type="molecule type" value="Genomic_DNA"/>
</dbReference>
<feature type="domain" description="Carboxymuconolactone decarboxylase-like" evidence="1">
    <location>
        <begin position="13"/>
        <end position="95"/>
    </location>
</feature>
<evidence type="ECO:0000313" key="4">
    <source>
        <dbReference type="Proteomes" id="UP000054735"/>
    </source>
</evidence>
<evidence type="ECO:0000313" key="3">
    <source>
        <dbReference type="EMBL" id="STX32099.1"/>
    </source>
</evidence>
<gene>
    <name evidence="2" type="ORF">Lbir_0042</name>
    <name evidence="3" type="ORF">NCTC12437_01877</name>
</gene>
<evidence type="ECO:0000313" key="2">
    <source>
        <dbReference type="EMBL" id="KTC75973.1"/>
    </source>
</evidence>
<dbReference type="STRING" id="28083.Lbir_0042"/>
<dbReference type="InterPro" id="IPR003779">
    <property type="entry name" value="CMD-like"/>
</dbReference>
<dbReference type="InterPro" id="IPR004675">
    <property type="entry name" value="AhpD_core"/>
</dbReference>
<reference evidence="2 4" key="1">
    <citation type="submission" date="2015-11" db="EMBL/GenBank/DDBJ databases">
        <title>Genomic analysis of 38 Legionella species identifies large and diverse effector repertoires.</title>
        <authorList>
            <person name="Burstein D."/>
            <person name="Amaro F."/>
            <person name="Zusman T."/>
            <person name="Lifshitz Z."/>
            <person name="Cohen O."/>
            <person name="Gilbert J.A."/>
            <person name="Pupko T."/>
            <person name="Shuman H.A."/>
            <person name="Segal G."/>
        </authorList>
    </citation>
    <scope>NUCLEOTIDE SEQUENCE [LARGE SCALE GENOMIC DNA]</scope>
    <source>
        <strain evidence="2 4">CDC#1407-AL-14</strain>
    </source>
</reference>
<dbReference type="SUPFAM" id="SSF69118">
    <property type="entry name" value="AhpD-like"/>
    <property type="match status" value="1"/>
</dbReference>
<accession>A0A378IA87</accession>
<proteinExistence type="predicted"/>
<dbReference type="InterPro" id="IPR029032">
    <property type="entry name" value="AhpD-like"/>
</dbReference>
<dbReference type="PANTHER" id="PTHR34846:SF10">
    <property type="entry name" value="CYTOPLASMIC PROTEIN"/>
    <property type="match status" value="1"/>
</dbReference>
<dbReference type="Pfam" id="PF02627">
    <property type="entry name" value="CMD"/>
    <property type="match status" value="1"/>
</dbReference>
<dbReference type="NCBIfam" id="TIGR00778">
    <property type="entry name" value="ahpD_dom"/>
    <property type="match status" value="1"/>
</dbReference>
<dbReference type="Proteomes" id="UP000255066">
    <property type="component" value="Unassembled WGS sequence"/>
</dbReference>
<dbReference type="PANTHER" id="PTHR34846">
    <property type="entry name" value="4-CARBOXYMUCONOLACTONE DECARBOXYLASE FAMILY PROTEIN (AFU_ORTHOLOGUE AFUA_6G11590)"/>
    <property type="match status" value="1"/>
</dbReference>
<reference evidence="3 5" key="2">
    <citation type="submission" date="2018-06" db="EMBL/GenBank/DDBJ databases">
        <authorList>
            <consortium name="Pathogen Informatics"/>
            <person name="Doyle S."/>
        </authorList>
    </citation>
    <scope>NUCLEOTIDE SEQUENCE [LARGE SCALE GENOMIC DNA]</scope>
    <source>
        <strain evidence="3 5">NCTC12437</strain>
    </source>
</reference>
<evidence type="ECO:0000313" key="5">
    <source>
        <dbReference type="Proteomes" id="UP000255066"/>
    </source>
</evidence>
<dbReference type="Proteomes" id="UP000054735">
    <property type="component" value="Unassembled WGS sequence"/>
</dbReference>
<sequence length="146" mass="16304">MTTSRADFYKASPEALKAMMGLERFVNECGLDKGLIHLIKLRVSQINGCAFCVDMHSAEALGGGETQRRLNTVVVWREVPFFTEPERVALAWAEAITLLSETHAPDDVYEELLKHFSEKQAVDLTLAIITINGWNRLAVGFRKLPG</sequence>
<evidence type="ECO:0000259" key="1">
    <source>
        <dbReference type="Pfam" id="PF02627"/>
    </source>
</evidence>